<dbReference type="OrthoDB" id="9784339at2"/>
<comment type="caution">
    <text evidence="6">The sequence shown here is derived from an EMBL/GenBank/DDBJ whole genome shotgun (WGS) entry which is preliminary data.</text>
</comment>
<dbReference type="EMBL" id="RZNC01000001">
    <property type="protein sequence ID" value="RWZ68627.1"/>
    <property type="molecule type" value="Genomic_DNA"/>
</dbReference>
<dbReference type="InterPro" id="IPR023485">
    <property type="entry name" value="Ptyr_pPase"/>
</dbReference>
<evidence type="ECO:0000259" key="5">
    <source>
        <dbReference type="SMART" id="SM00226"/>
    </source>
</evidence>
<evidence type="ECO:0000256" key="2">
    <source>
        <dbReference type="ARBA" id="ARBA00022801"/>
    </source>
</evidence>
<dbReference type="GO" id="GO:0004725">
    <property type="term" value="F:protein tyrosine phosphatase activity"/>
    <property type="evidence" value="ECO:0007669"/>
    <property type="project" value="InterPro"/>
</dbReference>
<dbReference type="Pfam" id="PF01451">
    <property type="entry name" value="LMWPc"/>
    <property type="match status" value="1"/>
</dbReference>
<protein>
    <submittedName>
        <fullName evidence="6">Low molecular weight phosphatase family protein</fullName>
    </submittedName>
</protein>
<dbReference type="AlphaFoldDB" id="A0A3S4BE79"/>
<dbReference type="RefSeq" id="WP_128497892.1">
    <property type="nucleotide sequence ID" value="NZ_RZNC01000001.1"/>
</dbReference>
<dbReference type="SMART" id="SM00226">
    <property type="entry name" value="LMWPc"/>
    <property type="match status" value="1"/>
</dbReference>
<feature type="active site" evidence="4">
    <location>
        <position position="17"/>
    </location>
</feature>
<evidence type="ECO:0000313" key="7">
    <source>
        <dbReference type="Proteomes" id="UP000288603"/>
    </source>
</evidence>
<reference evidence="6 7" key="1">
    <citation type="submission" date="2018-12" db="EMBL/GenBank/DDBJ databases">
        <authorList>
            <person name="Li F."/>
        </authorList>
    </citation>
    <scope>NUCLEOTIDE SEQUENCE [LARGE SCALE GENOMIC DNA]</scope>
    <source>
        <strain evidence="6 7">8H24J-4-2</strain>
    </source>
</reference>
<dbReference type="PANTHER" id="PTHR11717:SF31">
    <property type="entry name" value="LOW MOLECULAR WEIGHT PROTEIN-TYROSINE-PHOSPHATASE ETP-RELATED"/>
    <property type="match status" value="1"/>
</dbReference>
<name>A0A3S4BE79_9MICO</name>
<sequence length="210" mass="22450">MTSTFEILTVCTGNICRSPLADQVLRARLSDLPRVSVASAGVYSLAGSPMTPEAAALSAEFGGLGAEHHIARDLTPAIIDGAGLVFAMSRDHRRSIVEMRPRATRTTFTLREFARLSEGITDEELSDVAALPLDAVTERLAELVRAVTARRGLVERPLDPTDDDIVDPYRRSDAVYRESAAQLVPAAETAARVIRHAATLTTNATPAGTA</sequence>
<dbReference type="SUPFAM" id="SSF52788">
    <property type="entry name" value="Phosphotyrosine protein phosphatases I"/>
    <property type="match status" value="1"/>
</dbReference>
<dbReference type="InterPro" id="IPR017867">
    <property type="entry name" value="Tyr_phospatase_low_mol_wt"/>
</dbReference>
<dbReference type="PRINTS" id="PR00719">
    <property type="entry name" value="LMWPTPASE"/>
</dbReference>
<keyword evidence="7" id="KW-1185">Reference proteome</keyword>
<evidence type="ECO:0000256" key="3">
    <source>
        <dbReference type="ARBA" id="ARBA00022912"/>
    </source>
</evidence>
<proteinExistence type="inferred from homology"/>
<evidence type="ECO:0000256" key="4">
    <source>
        <dbReference type="PIRSR" id="PIRSR617867-1"/>
    </source>
</evidence>
<dbReference type="Proteomes" id="UP000288603">
    <property type="component" value="Unassembled WGS sequence"/>
</dbReference>
<dbReference type="PANTHER" id="PTHR11717">
    <property type="entry name" value="LOW MOLECULAR WEIGHT PROTEIN TYROSINE PHOSPHATASE"/>
    <property type="match status" value="1"/>
</dbReference>
<dbReference type="InterPro" id="IPR050438">
    <property type="entry name" value="LMW_PTPase"/>
</dbReference>
<accession>A0A3S4BE79</accession>
<evidence type="ECO:0000256" key="1">
    <source>
        <dbReference type="ARBA" id="ARBA00011063"/>
    </source>
</evidence>
<comment type="similarity">
    <text evidence="1">Belongs to the low molecular weight phosphotyrosine protein phosphatase family.</text>
</comment>
<gene>
    <name evidence="6" type="ORF">ELQ92_05355</name>
</gene>
<feature type="domain" description="Phosphotyrosine protein phosphatase I" evidence="5">
    <location>
        <begin position="5"/>
        <end position="156"/>
    </location>
</feature>
<organism evidence="6 7">
    <name type="scientific">Labedella populi</name>
    <dbReference type="NCBI Taxonomy" id="2498850"/>
    <lineage>
        <taxon>Bacteria</taxon>
        <taxon>Bacillati</taxon>
        <taxon>Actinomycetota</taxon>
        <taxon>Actinomycetes</taxon>
        <taxon>Micrococcales</taxon>
        <taxon>Microbacteriaceae</taxon>
        <taxon>Labedella</taxon>
    </lineage>
</organism>
<dbReference type="InterPro" id="IPR036196">
    <property type="entry name" value="Ptyr_pPase_sf"/>
</dbReference>
<keyword evidence="3" id="KW-0904">Protein phosphatase</keyword>
<dbReference type="Gene3D" id="3.40.50.2300">
    <property type="match status" value="1"/>
</dbReference>
<feature type="active site" description="Nucleophile" evidence="4">
    <location>
        <position position="11"/>
    </location>
</feature>
<keyword evidence="2" id="KW-0378">Hydrolase</keyword>
<evidence type="ECO:0000313" key="6">
    <source>
        <dbReference type="EMBL" id="RWZ68627.1"/>
    </source>
</evidence>